<keyword evidence="7 10" id="KW-0472">Membrane</keyword>
<gene>
    <name evidence="15" type="ORF">M0M44_11050</name>
</gene>
<dbReference type="EMBL" id="CP096829">
    <property type="protein sequence ID" value="UPZ17863.1"/>
    <property type="molecule type" value="Genomic_DNA"/>
</dbReference>
<dbReference type="PANTHER" id="PTHR30069:SF29">
    <property type="entry name" value="HEMOGLOBIN AND HEMOGLOBIN-HAPTOGLOBIN-BINDING PROTEIN 1-RELATED"/>
    <property type="match status" value="1"/>
</dbReference>
<evidence type="ECO:0000259" key="14">
    <source>
        <dbReference type="Pfam" id="PF07715"/>
    </source>
</evidence>
<evidence type="ECO:0000313" key="16">
    <source>
        <dbReference type="Proteomes" id="UP000829998"/>
    </source>
</evidence>
<feature type="signal peptide" evidence="12">
    <location>
        <begin position="1"/>
        <end position="22"/>
    </location>
</feature>
<evidence type="ECO:0000256" key="6">
    <source>
        <dbReference type="ARBA" id="ARBA00023077"/>
    </source>
</evidence>
<evidence type="ECO:0000256" key="2">
    <source>
        <dbReference type="ARBA" id="ARBA00022448"/>
    </source>
</evidence>
<dbReference type="InterPro" id="IPR036942">
    <property type="entry name" value="Beta-barrel_TonB_sf"/>
</dbReference>
<evidence type="ECO:0000256" key="5">
    <source>
        <dbReference type="ARBA" id="ARBA00022729"/>
    </source>
</evidence>
<comment type="similarity">
    <text evidence="10 11">Belongs to the TonB-dependent receptor family.</text>
</comment>
<proteinExistence type="inferred from homology"/>
<keyword evidence="2 10" id="KW-0813">Transport</keyword>
<dbReference type="RefSeq" id="WP_248729801.1">
    <property type="nucleotide sequence ID" value="NZ_CP096829.1"/>
</dbReference>
<evidence type="ECO:0000256" key="12">
    <source>
        <dbReference type="SAM" id="SignalP"/>
    </source>
</evidence>
<dbReference type="PROSITE" id="PS52016">
    <property type="entry name" value="TONB_DEPENDENT_REC_3"/>
    <property type="match status" value="1"/>
</dbReference>
<organism evidence="15 16">
    <name type="scientific">Flavobacterium humidisoli</name>
    <dbReference type="NCBI Taxonomy" id="2937442"/>
    <lineage>
        <taxon>Bacteria</taxon>
        <taxon>Pseudomonadati</taxon>
        <taxon>Bacteroidota</taxon>
        <taxon>Flavobacteriia</taxon>
        <taxon>Flavobacteriales</taxon>
        <taxon>Flavobacteriaceae</taxon>
        <taxon>Flavobacterium</taxon>
    </lineage>
</organism>
<evidence type="ECO:0000256" key="1">
    <source>
        <dbReference type="ARBA" id="ARBA00004571"/>
    </source>
</evidence>
<keyword evidence="5 12" id="KW-0732">Signal</keyword>
<dbReference type="SUPFAM" id="SSF56935">
    <property type="entry name" value="Porins"/>
    <property type="match status" value="1"/>
</dbReference>
<dbReference type="PROSITE" id="PS01156">
    <property type="entry name" value="TONB_DEPENDENT_REC_2"/>
    <property type="match status" value="1"/>
</dbReference>
<evidence type="ECO:0000313" key="15">
    <source>
        <dbReference type="EMBL" id="UPZ17863.1"/>
    </source>
</evidence>
<keyword evidence="3 10" id="KW-1134">Transmembrane beta strand</keyword>
<protein>
    <submittedName>
        <fullName evidence="15">TonB-dependent receptor</fullName>
    </submittedName>
</protein>
<dbReference type="InterPro" id="IPR037066">
    <property type="entry name" value="Plug_dom_sf"/>
</dbReference>
<evidence type="ECO:0000256" key="11">
    <source>
        <dbReference type="RuleBase" id="RU003357"/>
    </source>
</evidence>
<comment type="subcellular location">
    <subcellularLocation>
        <location evidence="1 10">Cell outer membrane</location>
        <topology evidence="1 10">Multi-pass membrane protein</topology>
    </subcellularLocation>
</comment>
<accession>A0ABY4LZK4</accession>
<feature type="domain" description="TonB-dependent receptor plug" evidence="14">
    <location>
        <begin position="43"/>
        <end position="147"/>
    </location>
</feature>
<keyword evidence="6 11" id="KW-0798">TonB box</keyword>
<evidence type="ECO:0000256" key="7">
    <source>
        <dbReference type="ARBA" id="ARBA00023136"/>
    </source>
</evidence>
<feature type="domain" description="TonB-dependent receptor-like beta-barrel" evidence="13">
    <location>
        <begin position="267"/>
        <end position="698"/>
    </location>
</feature>
<keyword evidence="4 10" id="KW-0812">Transmembrane</keyword>
<dbReference type="Proteomes" id="UP000829998">
    <property type="component" value="Chromosome"/>
</dbReference>
<evidence type="ECO:0000256" key="3">
    <source>
        <dbReference type="ARBA" id="ARBA00022452"/>
    </source>
</evidence>
<evidence type="ECO:0000256" key="10">
    <source>
        <dbReference type="PROSITE-ProRule" id="PRU01360"/>
    </source>
</evidence>
<dbReference type="InterPro" id="IPR012910">
    <property type="entry name" value="Plug_dom"/>
</dbReference>
<evidence type="ECO:0000256" key="8">
    <source>
        <dbReference type="ARBA" id="ARBA00023170"/>
    </source>
</evidence>
<reference evidence="15 16" key="1">
    <citation type="submission" date="2022-04" db="EMBL/GenBank/DDBJ databases">
        <authorList>
            <person name="Ra J.-S."/>
            <person name="Kim S.-B."/>
        </authorList>
    </citation>
    <scope>NUCLEOTIDE SEQUENCE [LARGE SCALE GENOMIC DNA]</scope>
    <source>
        <strain evidence="15 16">MMS21-Er5</strain>
    </source>
</reference>
<dbReference type="Gene3D" id="2.40.170.20">
    <property type="entry name" value="TonB-dependent receptor, beta-barrel domain"/>
    <property type="match status" value="1"/>
</dbReference>
<dbReference type="Pfam" id="PF00593">
    <property type="entry name" value="TonB_dep_Rec_b-barrel"/>
    <property type="match status" value="1"/>
</dbReference>
<evidence type="ECO:0000256" key="9">
    <source>
        <dbReference type="ARBA" id="ARBA00023237"/>
    </source>
</evidence>
<evidence type="ECO:0000259" key="13">
    <source>
        <dbReference type="Pfam" id="PF00593"/>
    </source>
</evidence>
<dbReference type="Gene3D" id="2.170.130.10">
    <property type="entry name" value="TonB-dependent receptor, plug domain"/>
    <property type="match status" value="1"/>
</dbReference>
<keyword evidence="16" id="KW-1185">Reference proteome</keyword>
<keyword evidence="9 10" id="KW-0998">Cell outer membrane</keyword>
<feature type="chain" id="PRO_5047469074" evidence="12">
    <location>
        <begin position="23"/>
        <end position="725"/>
    </location>
</feature>
<name>A0ABY4LZK4_9FLAO</name>
<sequence>MKKKFTLLATFFAIAGYSQTLADSIKSVKLKEIYIRTERYLKTNQLIERISQKQIELQKSQSMADILANTGTITVQKSQQGGGSPVIRGLEANKILLLVDGIRMNNLIYRSGHLQNVITVDENILEQVDILFGPSSTIFGSDALGGAINMKTKNPMFLSQTNNKLFSGNVMANYNSANEGLTEYFDLNFAGNKWSSLSSFSYNSYGNLRMGANANGESFGERLKYAETANNVDYLVTNSNPLIQKFSEYKQYNAMQKVIFQQDEHTQHSLNLQYSTSSDLPRYDRLTDTAGFDLKYALWNYGPQRRFLSAYKFSKNKILFNSDMNLGLSYQNIEESRITRKFNNDNTKSQIEKVNVFALNADFGKKLGHGDFLYGTEIFYDNLNSSATSANRITGVVTPTDTRYSNGRNHTFKSDLFAAYNASINETTFYNLGARVGYAALKSTIEDNTFLNLPYDKIVQTNFTYSGSAGIVKNSRNAKFALNLASAYRIPNIDDLAKLFESAPGTLIVPNPDIKPEKSLTLDLTVTLRQGKKIQFDNTVYCTRLFDAIITDKYLYGGQNSVIYEGVQSEVFAMQNKGNAYIAGFSSTLNVFITEPLKAYGTVNLTKGEIMEDSANKPLDHIPPLYGKVGLQYKKKITCLDFYMLFNGKKKINDYFLNGEDNEQYAPVAGMPAWQTSNFKSAFTINKTLTIYVGLENIFDLQYRTFASGMNASGRNASLGAKLHF</sequence>
<keyword evidence="8 15" id="KW-0675">Receptor</keyword>
<dbReference type="InterPro" id="IPR010917">
    <property type="entry name" value="TonB_rcpt_CS"/>
</dbReference>
<dbReference type="InterPro" id="IPR039426">
    <property type="entry name" value="TonB-dep_rcpt-like"/>
</dbReference>
<dbReference type="Pfam" id="PF07715">
    <property type="entry name" value="Plug"/>
    <property type="match status" value="1"/>
</dbReference>
<dbReference type="InterPro" id="IPR000531">
    <property type="entry name" value="Beta-barrel_TonB"/>
</dbReference>
<evidence type="ECO:0000256" key="4">
    <source>
        <dbReference type="ARBA" id="ARBA00022692"/>
    </source>
</evidence>
<dbReference type="PANTHER" id="PTHR30069">
    <property type="entry name" value="TONB-DEPENDENT OUTER MEMBRANE RECEPTOR"/>
    <property type="match status" value="1"/>
</dbReference>